<reference evidence="2 3" key="1">
    <citation type="submission" date="2019-08" db="EMBL/GenBank/DDBJ databases">
        <title>Whole genome of Aphis craccivora.</title>
        <authorList>
            <person name="Voronova N.V."/>
            <person name="Shulinski R.S."/>
            <person name="Bandarenka Y.V."/>
            <person name="Zhorov D.G."/>
            <person name="Warner D."/>
        </authorList>
    </citation>
    <scope>NUCLEOTIDE SEQUENCE [LARGE SCALE GENOMIC DNA]</scope>
    <source>
        <strain evidence="2">180601</strain>
        <tissue evidence="2">Whole Body</tissue>
    </source>
</reference>
<sequence length="114" mass="13197">MVEKITKNVVWESSNLNQNPDEENKLERQIISNGLKRKAVECECPSKLLHSYLRENSTNSITTQDNFKTAPSWTVSPKQLGSEKMKNNEERNEILAKVDQKKKIRKSHQNPMSK</sequence>
<gene>
    <name evidence="2" type="ORF">FWK35_00016903</name>
</gene>
<protein>
    <submittedName>
        <fullName evidence="2">Vitellogenin receptor</fullName>
    </submittedName>
</protein>
<feature type="compositionally biased region" description="Basic and acidic residues" evidence="1">
    <location>
        <begin position="81"/>
        <end position="101"/>
    </location>
</feature>
<name>A0A6G0Y577_APHCR</name>
<dbReference type="Proteomes" id="UP000478052">
    <property type="component" value="Unassembled WGS sequence"/>
</dbReference>
<proteinExistence type="predicted"/>
<evidence type="ECO:0000313" key="3">
    <source>
        <dbReference type="Proteomes" id="UP000478052"/>
    </source>
</evidence>
<keyword evidence="2" id="KW-0675">Receptor</keyword>
<accession>A0A6G0Y577</accession>
<comment type="caution">
    <text evidence="2">The sequence shown here is derived from an EMBL/GenBank/DDBJ whole genome shotgun (WGS) entry which is preliminary data.</text>
</comment>
<feature type="compositionally biased region" description="Polar residues" evidence="1">
    <location>
        <begin position="62"/>
        <end position="79"/>
    </location>
</feature>
<evidence type="ECO:0000256" key="1">
    <source>
        <dbReference type="SAM" id="MobiDB-lite"/>
    </source>
</evidence>
<evidence type="ECO:0000313" key="2">
    <source>
        <dbReference type="EMBL" id="KAF0749318.1"/>
    </source>
</evidence>
<dbReference type="SMR" id="A0A6G0Y577"/>
<dbReference type="EMBL" id="VUJU01006147">
    <property type="protein sequence ID" value="KAF0749318.1"/>
    <property type="molecule type" value="Genomic_DNA"/>
</dbReference>
<keyword evidence="3" id="KW-1185">Reference proteome</keyword>
<dbReference type="AlphaFoldDB" id="A0A6G0Y577"/>
<organism evidence="2 3">
    <name type="scientific">Aphis craccivora</name>
    <name type="common">Cowpea aphid</name>
    <dbReference type="NCBI Taxonomy" id="307492"/>
    <lineage>
        <taxon>Eukaryota</taxon>
        <taxon>Metazoa</taxon>
        <taxon>Ecdysozoa</taxon>
        <taxon>Arthropoda</taxon>
        <taxon>Hexapoda</taxon>
        <taxon>Insecta</taxon>
        <taxon>Pterygota</taxon>
        <taxon>Neoptera</taxon>
        <taxon>Paraneoptera</taxon>
        <taxon>Hemiptera</taxon>
        <taxon>Sternorrhyncha</taxon>
        <taxon>Aphidomorpha</taxon>
        <taxon>Aphidoidea</taxon>
        <taxon>Aphididae</taxon>
        <taxon>Aphidini</taxon>
        <taxon>Aphis</taxon>
        <taxon>Aphis</taxon>
    </lineage>
</organism>
<feature type="region of interest" description="Disordered" evidence="1">
    <location>
        <begin position="62"/>
        <end position="114"/>
    </location>
</feature>